<dbReference type="Proteomes" id="UP000575898">
    <property type="component" value="Unassembled WGS sequence"/>
</dbReference>
<keyword evidence="7" id="KW-0723">Serine/threonine-protein kinase</keyword>
<keyword evidence="8" id="KW-1185">Reference proteome</keyword>
<accession>A0A840MSE3</accession>
<feature type="domain" description="HDOD" evidence="6">
    <location>
        <begin position="299"/>
        <end position="494"/>
    </location>
</feature>
<dbReference type="GO" id="GO:0004674">
    <property type="term" value="F:protein serine/threonine kinase activity"/>
    <property type="evidence" value="ECO:0007669"/>
    <property type="project" value="UniProtKB-KW"/>
</dbReference>
<dbReference type="InterPro" id="IPR011009">
    <property type="entry name" value="Kinase-like_dom_sf"/>
</dbReference>
<dbReference type="Pfam" id="PF08668">
    <property type="entry name" value="HDOD"/>
    <property type="match status" value="1"/>
</dbReference>
<dbReference type="Gene3D" id="3.30.200.20">
    <property type="entry name" value="Phosphorylase Kinase, domain 1"/>
    <property type="match status" value="1"/>
</dbReference>
<dbReference type="AlphaFoldDB" id="A0A840MSE3"/>
<keyword evidence="3 7" id="KW-0418">Kinase</keyword>
<dbReference type="Gene3D" id="1.10.510.10">
    <property type="entry name" value="Transferase(Phosphotransferase) domain 1"/>
    <property type="match status" value="1"/>
</dbReference>
<dbReference type="SUPFAM" id="SSF55781">
    <property type="entry name" value="GAF domain-like"/>
    <property type="match status" value="1"/>
</dbReference>
<dbReference type="PANTHER" id="PTHR43289">
    <property type="entry name" value="MITOGEN-ACTIVATED PROTEIN KINASE KINASE KINASE 20-RELATED"/>
    <property type="match status" value="1"/>
</dbReference>
<protein>
    <submittedName>
        <fullName evidence="7">Serine/threonine protein kinase</fullName>
    </submittedName>
</protein>
<dbReference type="PROSITE" id="PS51833">
    <property type="entry name" value="HDOD"/>
    <property type="match status" value="1"/>
</dbReference>
<dbReference type="Gene3D" id="3.30.450.40">
    <property type="match status" value="1"/>
</dbReference>
<dbReference type="PROSITE" id="PS00108">
    <property type="entry name" value="PROTEIN_KINASE_ST"/>
    <property type="match status" value="1"/>
</dbReference>
<evidence type="ECO:0000259" key="6">
    <source>
        <dbReference type="PROSITE" id="PS51833"/>
    </source>
</evidence>
<comment type="caution">
    <text evidence="7">The sequence shown here is derived from an EMBL/GenBank/DDBJ whole genome shotgun (WGS) entry which is preliminary data.</text>
</comment>
<organism evidence="7 8">
    <name type="scientific">Chitinivorax tropicus</name>
    <dbReference type="NCBI Taxonomy" id="714531"/>
    <lineage>
        <taxon>Bacteria</taxon>
        <taxon>Pseudomonadati</taxon>
        <taxon>Pseudomonadota</taxon>
        <taxon>Betaproteobacteria</taxon>
        <taxon>Chitinivorax</taxon>
    </lineage>
</organism>
<dbReference type="InterPro" id="IPR000719">
    <property type="entry name" value="Prot_kinase_dom"/>
</dbReference>
<name>A0A840MSE3_9PROT</name>
<evidence type="ECO:0000313" key="7">
    <source>
        <dbReference type="EMBL" id="MBB5019999.1"/>
    </source>
</evidence>
<evidence type="ECO:0000313" key="8">
    <source>
        <dbReference type="Proteomes" id="UP000575898"/>
    </source>
</evidence>
<keyword evidence="2" id="KW-0547">Nucleotide-binding</keyword>
<sequence>MADMGMPVKVGRYQLIRLLGKGGQGAVYFAHDPQLQRPVAIKTLHMNKRTPQAMQALVDEARIVSQLQHPHIVWLYDIIEQDGLWYLVFEYVEGQTLAQLLKTRRHLPPEEAVAIAVQILDGLAFAHGKDIVHCDIKPANIMLDTQQVARLMDFGIARAAGQVAAMPTGTANYMAPEIIAGQAQGKAADVFSMAMVMYEMLTGRPAVTGDNIFRIMHAIGSEPFEAPSRLVTGIPEALDNIVMRGLLKDPTDRFNSAEAMRTALQAYQKPATADAVEGGGGQAGTLEFLLRRIRLKSDFPALSQAISAINKISNADEESLHALSTVILKDFSLTNKLLRLVNSASYGHFGGTISTISRAVIILGFEVVRNLAITLILFEHLQNRSQAIQLRDEVIRTFFSGLMARMIEHKLGSRRHEESFIGAMFQNLGRLLATFYLFDEAMEINRLVKHEGQAAERAEMDVLGLTLSALGMGIAQAWNFPDKIIESMATPPDKLKAPKTATERMRAVSGLANQLTLMATGDLPANERSKALAGLADRFSAAVPLSSGDMTRLVDETIKEFLREASMFGISTNQSESLRRAKQWVGGAADRSAEPSGADALDDPFASADVMADADADDTQVHDAKAVLSAGIQDITNSLVEQYQLNDLLRIILETMYRGMGFDRVLLCTRDVRSNSLPARIGFGQGVDELLKRFVVPIAKTHDVFQVALEKQADIFLADIEAENIRDKIPDWYRALVPAQTFILLPLVIEKKILGLFYGDKAMANQLKIAPQELNLLKTLRNQAVLAIRQKQLG</sequence>
<feature type="domain" description="Protein kinase" evidence="5">
    <location>
        <begin position="13"/>
        <end position="268"/>
    </location>
</feature>
<dbReference type="SMART" id="SM00220">
    <property type="entry name" value="S_TKc"/>
    <property type="match status" value="1"/>
</dbReference>
<evidence type="ECO:0000256" key="4">
    <source>
        <dbReference type="ARBA" id="ARBA00022840"/>
    </source>
</evidence>
<dbReference type="InterPro" id="IPR008271">
    <property type="entry name" value="Ser/Thr_kinase_AS"/>
</dbReference>
<evidence type="ECO:0000256" key="1">
    <source>
        <dbReference type="ARBA" id="ARBA00022679"/>
    </source>
</evidence>
<dbReference type="SUPFAM" id="SSF56112">
    <property type="entry name" value="Protein kinase-like (PK-like)"/>
    <property type="match status" value="1"/>
</dbReference>
<dbReference type="Gene3D" id="1.10.3210.10">
    <property type="entry name" value="Hypothetical protein af1432"/>
    <property type="match status" value="1"/>
</dbReference>
<dbReference type="SUPFAM" id="SSF109604">
    <property type="entry name" value="HD-domain/PDEase-like"/>
    <property type="match status" value="1"/>
</dbReference>
<dbReference type="Pfam" id="PF00069">
    <property type="entry name" value="Pkinase"/>
    <property type="match status" value="1"/>
</dbReference>
<gene>
    <name evidence="7" type="ORF">HNQ59_003307</name>
</gene>
<dbReference type="InterPro" id="IPR013976">
    <property type="entry name" value="HDOD"/>
</dbReference>
<dbReference type="InterPro" id="IPR029016">
    <property type="entry name" value="GAF-like_dom_sf"/>
</dbReference>
<evidence type="ECO:0000256" key="2">
    <source>
        <dbReference type="ARBA" id="ARBA00022741"/>
    </source>
</evidence>
<dbReference type="PROSITE" id="PS50011">
    <property type="entry name" value="PROTEIN_KINASE_DOM"/>
    <property type="match status" value="1"/>
</dbReference>
<keyword evidence="1" id="KW-0808">Transferase</keyword>
<proteinExistence type="predicted"/>
<dbReference type="RefSeq" id="WP_184041414.1">
    <property type="nucleotide sequence ID" value="NZ_JACHHY010000023.1"/>
</dbReference>
<dbReference type="GO" id="GO:0005524">
    <property type="term" value="F:ATP binding"/>
    <property type="evidence" value="ECO:0007669"/>
    <property type="project" value="UniProtKB-KW"/>
</dbReference>
<reference evidence="7 8" key="1">
    <citation type="submission" date="2020-08" db="EMBL/GenBank/DDBJ databases">
        <title>Genomic Encyclopedia of Type Strains, Phase IV (KMG-IV): sequencing the most valuable type-strain genomes for metagenomic binning, comparative biology and taxonomic classification.</title>
        <authorList>
            <person name="Goeker M."/>
        </authorList>
    </citation>
    <scope>NUCLEOTIDE SEQUENCE [LARGE SCALE GENOMIC DNA]</scope>
    <source>
        <strain evidence="7 8">DSM 27165</strain>
    </source>
</reference>
<evidence type="ECO:0000259" key="5">
    <source>
        <dbReference type="PROSITE" id="PS50011"/>
    </source>
</evidence>
<evidence type="ECO:0000256" key="3">
    <source>
        <dbReference type="ARBA" id="ARBA00022777"/>
    </source>
</evidence>
<dbReference type="CDD" id="cd14014">
    <property type="entry name" value="STKc_PknB_like"/>
    <property type="match status" value="1"/>
</dbReference>
<dbReference type="EMBL" id="JACHHY010000023">
    <property type="protein sequence ID" value="MBB5019999.1"/>
    <property type="molecule type" value="Genomic_DNA"/>
</dbReference>
<keyword evidence="4" id="KW-0067">ATP-binding</keyword>
<dbReference type="PANTHER" id="PTHR43289:SF34">
    <property type="entry name" value="SERINE_THREONINE-PROTEIN KINASE YBDM-RELATED"/>
    <property type="match status" value="1"/>
</dbReference>